<protein>
    <submittedName>
        <fullName evidence="10">Acid protease</fullName>
    </submittedName>
</protein>
<evidence type="ECO:0000256" key="7">
    <source>
        <dbReference type="SAM" id="MobiDB-lite"/>
    </source>
</evidence>
<dbReference type="InterPro" id="IPR001461">
    <property type="entry name" value="Aspartic_peptidase_A1"/>
</dbReference>
<keyword evidence="4 6" id="KW-0378">Hydrolase</keyword>
<dbReference type="FunFam" id="2.40.70.10:FF:000115">
    <property type="entry name" value="Lysosomal aspartic protease"/>
    <property type="match status" value="1"/>
</dbReference>
<evidence type="ECO:0000259" key="9">
    <source>
        <dbReference type="PROSITE" id="PS51767"/>
    </source>
</evidence>
<keyword evidence="8" id="KW-0732">Signal</keyword>
<feature type="signal peptide" evidence="8">
    <location>
        <begin position="1"/>
        <end position="23"/>
    </location>
</feature>
<dbReference type="AlphaFoldDB" id="A0A5C2S6B1"/>
<dbReference type="InterPro" id="IPR034164">
    <property type="entry name" value="Pepsin-like_dom"/>
</dbReference>
<dbReference type="Gene3D" id="2.40.70.10">
    <property type="entry name" value="Acid Proteases"/>
    <property type="match status" value="2"/>
</dbReference>
<name>A0A5C2S6B1_9APHY</name>
<dbReference type="PROSITE" id="PS51767">
    <property type="entry name" value="PEPTIDASE_A1"/>
    <property type="match status" value="1"/>
</dbReference>
<dbReference type="Pfam" id="PF00026">
    <property type="entry name" value="Asp"/>
    <property type="match status" value="1"/>
</dbReference>
<accession>A0A5C2S6B1</accession>
<feature type="region of interest" description="Disordered" evidence="7">
    <location>
        <begin position="452"/>
        <end position="472"/>
    </location>
</feature>
<evidence type="ECO:0000256" key="4">
    <source>
        <dbReference type="ARBA" id="ARBA00022801"/>
    </source>
</evidence>
<dbReference type="InterPro" id="IPR021109">
    <property type="entry name" value="Peptidase_aspartic_dom_sf"/>
</dbReference>
<feature type="active site" evidence="5">
    <location>
        <position position="106"/>
    </location>
</feature>
<dbReference type="Proteomes" id="UP000313359">
    <property type="component" value="Unassembled WGS sequence"/>
</dbReference>
<evidence type="ECO:0000256" key="1">
    <source>
        <dbReference type="ARBA" id="ARBA00007447"/>
    </source>
</evidence>
<evidence type="ECO:0000256" key="3">
    <source>
        <dbReference type="ARBA" id="ARBA00022750"/>
    </source>
</evidence>
<keyword evidence="11" id="KW-1185">Reference proteome</keyword>
<keyword evidence="3 6" id="KW-0064">Aspartyl protease</keyword>
<evidence type="ECO:0000256" key="5">
    <source>
        <dbReference type="PIRSR" id="PIRSR601461-1"/>
    </source>
</evidence>
<reference evidence="10" key="1">
    <citation type="journal article" date="2018" name="Genome Biol. Evol.">
        <title>Genomics and development of Lentinus tigrinus, a white-rot wood-decaying mushroom with dimorphic fruiting bodies.</title>
        <authorList>
            <person name="Wu B."/>
            <person name="Xu Z."/>
            <person name="Knudson A."/>
            <person name="Carlson A."/>
            <person name="Chen N."/>
            <person name="Kovaka S."/>
            <person name="LaButti K."/>
            <person name="Lipzen A."/>
            <person name="Pennachio C."/>
            <person name="Riley R."/>
            <person name="Schakwitz W."/>
            <person name="Umezawa K."/>
            <person name="Ohm R.A."/>
            <person name="Grigoriev I.V."/>
            <person name="Nagy L.G."/>
            <person name="Gibbons J."/>
            <person name="Hibbett D."/>
        </authorList>
    </citation>
    <scope>NUCLEOTIDE SEQUENCE [LARGE SCALE GENOMIC DNA]</scope>
    <source>
        <strain evidence="10">ALCF2SS1-6</strain>
    </source>
</reference>
<dbReference type="GO" id="GO:0006508">
    <property type="term" value="P:proteolysis"/>
    <property type="evidence" value="ECO:0007669"/>
    <property type="project" value="UniProtKB-KW"/>
</dbReference>
<comment type="similarity">
    <text evidence="1 6">Belongs to the peptidase A1 family.</text>
</comment>
<dbReference type="OrthoDB" id="771136at2759"/>
<dbReference type="SUPFAM" id="SSF50630">
    <property type="entry name" value="Acid proteases"/>
    <property type="match status" value="1"/>
</dbReference>
<dbReference type="STRING" id="1328759.A0A5C2S6B1"/>
<dbReference type="PROSITE" id="PS00141">
    <property type="entry name" value="ASP_PROTEASE"/>
    <property type="match status" value="2"/>
</dbReference>
<dbReference type="PANTHER" id="PTHR47966">
    <property type="entry name" value="BETA-SITE APP-CLEAVING ENZYME, ISOFORM A-RELATED"/>
    <property type="match status" value="1"/>
</dbReference>
<dbReference type="InterPro" id="IPR033121">
    <property type="entry name" value="PEPTIDASE_A1"/>
</dbReference>
<dbReference type="EMBL" id="ML122274">
    <property type="protein sequence ID" value="RPD58574.1"/>
    <property type="molecule type" value="Genomic_DNA"/>
</dbReference>
<feature type="chain" id="PRO_5022760964" evidence="8">
    <location>
        <begin position="24"/>
        <end position="494"/>
    </location>
</feature>
<dbReference type="CDD" id="cd05471">
    <property type="entry name" value="pepsin_like"/>
    <property type="match status" value="1"/>
</dbReference>
<dbReference type="InterPro" id="IPR001969">
    <property type="entry name" value="Aspartic_peptidase_AS"/>
</dbReference>
<gene>
    <name evidence="10" type="ORF">L227DRAFT_504986</name>
</gene>
<proteinExistence type="inferred from homology"/>
<dbReference type="GO" id="GO:0004190">
    <property type="term" value="F:aspartic-type endopeptidase activity"/>
    <property type="evidence" value="ECO:0007669"/>
    <property type="project" value="UniProtKB-KW"/>
</dbReference>
<evidence type="ECO:0000256" key="8">
    <source>
        <dbReference type="SAM" id="SignalP"/>
    </source>
</evidence>
<feature type="active site" evidence="5">
    <location>
        <position position="300"/>
    </location>
</feature>
<sequence>MHLLPHWLAVSCFLLLAHQEALAAPDSSLPRSIPLLRRARPQRNATEVSAWLKQQKDLLVAKYQGRGGQQKRSSGMNLLTNLGADTSFYGSIAVGTPAVAYNVILDTGSSDLWLAASDGLSTVDDGITKFDSSASSTFEDLNTTFSITYGSGAARGTLGQDVVRMAGFEVNPQIFAVVTQESGVLTAPVSGLMGLGFQTIASSGATPFWEALASSNGTLDQPLMAFQLTRFLDVQNAQELEPGGTFNLGAVNTSLFTGDIDYQDIPDGEEGFWLQEVTGVTVNGNSVTLPSGSDSYGAIDTGTTLVSGPEDVVAALYAQIPNSEALTGDNEGFYQYPCSTTVNVTMRFGSSTISWPISNADFLVGQGTSSDMCVGAFFSIGSSGGSAPPWIVGDTFLKNVYSVFRASPPSVGFAQLSETATAMDGATGSVPSPTVGSVAVTLGAATAGSGVSASATDRASTPSSTTSSSNAAMGGSEISGWLMMLCSGVLVALM</sequence>
<dbReference type="PRINTS" id="PR00792">
    <property type="entry name" value="PEPSIN"/>
</dbReference>
<evidence type="ECO:0000256" key="6">
    <source>
        <dbReference type="RuleBase" id="RU000454"/>
    </source>
</evidence>
<dbReference type="PANTHER" id="PTHR47966:SF6">
    <property type="entry name" value="PEPTIDASE A1 DOMAIN-CONTAINING PROTEIN"/>
    <property type="match status" value="1"/>
</dbReference>
<evidence type="ECO:0000313" key="11">
    <source>
        <dbReference type="Proteomes" id="UP000313359"/>
    </source>
</evidence>
<organism evidence="10 11">
    <name type="scientific">Lentinus tigrinus ALCF2SS1-6</name>
    <dbReference type="NCBI Taxonomy" id="1328759"/>
    <lineage>
        <taxon>Eukaryota</taxon>
        <taxon>Fungi</taxon>
        <taxon>Dikarya</taxon>
        <taxon>Basidiomycota</taxon>
        <taxon>Agaricomycotina</taxon>
        <taxon>Agaricomycetes</taxon>
        <taxon>Polyporales</taxon>
        <taxon>Polyporaceae</taxon>
        <taxon>Lentinus</taxon>
    </lineage>
</organism>
<evidence type="ECO:0000256" key="2">
    <source>
        <dbReference type="ARBA" id="ARBA00022670"/>
    </source>
</evidence>
<feature type="domain" description="Peptidase A1" evidence="9">
    <location>
        <begin position="88"/>
        <end position="414"/>
    </location>
</feature>
<evidence type="ECO:0000313" key="10">
    <source>
        <dbReference type="EMBL" id="RPD58574.1"/>
    </source>
</evidence>
<keyword evidence="2 6" id="KW-0645">Protease</keyword>